<evidence type="ECO:0000313" key="4">
    <source>
        <dbReference type="Proteomes" id="UP000034407"/>
    </source>
</evidence>
<dbReference type="SUPFAM" id="SSF46785">
    <property type="entry name" value="Winged helix' DNA-binding domain"/>
    <property type="match status" value="2"/>
</dbReference>
<dbReference type="GO" id="GO:0006270">
    <property type="term" value="P:DNA replication initiation"/>
    <property type="evidence" value="ECO:0007669"/>
    <property type="project" value="InterPro"/>
</dbReference>
<dbReference type="InterPro" id="IPR036390">
    <property type="entry name" value="WH_DNA-bd_sf"/>
</dbReference>
<keyword evidence="4" id="KW-1185">Reference proteome</keyword>
<dbReference type="OrthoDB" id="9765378at2"/>
<dbReference type="PATRIC" id="fig|1629550.3.peg.1691"/>
<sequence length="382" mass="45255">MNDYRDIQNPKILMKNNLLIQAKYSLTLVENRIFLLMMYKLQKESNGVLSCEISHDEFKQIIKHAKDKTIKNISKSLSSLRKKSIFFMEEKENKKGIIWGEYGFLNGFTYDDERKIFKIEASEKIYDLLNNYLQTGYTPANLAALFSMKNYYSQRLYDLLRLWSGTKSVINYSLEDLKMYLQLDESYPEYGNFKRRVILPAIKELNETGYFEIDFKENKVGRKVDSIDFYVKDLDKRKYFTNEDIVAKIPTLVVKEVEVTNDNAVFDNKEERTSKSNYAISSDNVDNDKISEFEFLVPDEDIFTKGTLRSFKKDFRNIDFKNEYMEKAFDDAVSITLERDDVEIIKVSSYKFFKGTLDNKILEYKLEEKEDVAHKKEMDMFW</sequence>
<dbReference type="Proteomes" id="UP000034407">
    <property type="component" value="Unassembled WGS sequence"/>
</dbReference>
<evidence type="ECO:0000256" key="1">
    <source>
        <dbReference type="ARBA" id="ARBA00038283"/>
    </source>
</evidence>
<evidence type="ECO:0000313" key="3">
    <source>
        <dbReference type="EMBL" id="KKY00972.1"/>
    </source>
</evidence>
<dbReference type="AlphaFoldDB" id="A0A0M3DHX7"/>
<dbReference type="Gene3D" id="1.10.10.10">
    <property type="entry name" value="Winged helix-like DNA-binding domain superfamily/Winged helix DNA-binding domain"/>
    <property type="match status" value="2"/>
</dbReference>
<comment type="caution">
    <text evidence="3">The sequence shown here is derived from an EMBL/GenBank/DDBJ whole genome shotgun (WGS) entry which is preliminary data.</text>
</comment>
<dbReference type="Pfam" id="PF01051">
    <property type="entry name" value="Rep3_N"/>
    <property type="match status" value="1"/>
</dbReference>
<dbReference type="InterPro" id="IPR000525">
    <property type="entry name" value="Initiator_Rep_WH1"/>
</dbReference>
<dbReference type="RefSeq" id="WP_021430633.1">
    <property type="nucleotide sequence ID" value="NZ_LBBT01000224.1"/>
</dbReference>
<feature type="domain" description="Initiator Rep protein WH1" evidence="2">
    <location>
        <begin position="13"/>
        <end position="160"/>
    </location>
</feature>
<dbReference type="EMBL" id="LBBT01000224">
    <property type="protein sequence ID" value="KKY00972.1"/>
    <property type="molecule type" value="Genomic_DNA"/>
</dbReference>
<accession>A0A0M3DHX7</accession>
<proteinExistence type="inferred from homology"/>
<dbReference type="InterPro" id="IPR036388">
    <property type="entry name" value="WH-like_DNA-bd_sf"/>
</dbReference>
<comment type="similarity">
    <text evidence="1">Belongs to the initiator RepB protein family.</text>
</comment>
<dbReference type="GO" id="GO:0003887">
    <property type="term" value="F:DNA-directed DNA polymerase activity"/>
    <property type="evidence" value="ECO:0007669"/>
    <property type="project" value="InterPro"/>
</dbReference>
<gene>
    <name evidence="3" type="ORF">VN21_11175</name>
</gene>
<dbReference type="Pfam" id="PF21205">
    <property type="entry name" value="Rep3_C"/>
    <property type="match status" value="1"/>
</dbReference>
<protein>
    <recommendedName>
        <fullName evidence="2">Initiator Rep protein WH1 domain-containing protein</fullName>
    </recommendedName>
</protein>
<name>A0A0M3DHX7_9FIRM</name>
<reference evidence="3 4" key="1">
    <citation type="submission" date="2015-04" db="EMBL/GenBank/DDBJ databases">
        <title>Microcin producing Clostridium sp. JC272T.</title>
        <authorList>
            <person name="Jyothsna T."/>
            <person name="Sasikala C."/>
            <person name="Ramana C."/>
        </authorList>
    </citation>
    <scope>NUCLEOTIDE SEQUENCE [LARGE SCALE GENOMIC DNA]</scope>
    <source>
        <strain evidence="3 4">JC272</strain>
    </source>
</reference>
<organism evidence="3 4">
    <name type="scientific">Paraclostridium benzoelyticum</name>
    <dbReference type="NCBI Taxonomy" id="1629550"/>
    <lineage>
        <taxon>Bacteria</taxon>
        <taxon>Bacillati</taxon>
        <taxon>Bacillota</taxon>
        <taxon>Clostridia</taxon>
        <taxon>Peptostreptococcales</taxon>
        <taxon>Peptostreptococcaceae</taxon>
        <taxon>Paraclostridium</taxon>
    </lineage>
</organism>
<evidence type="ECO:0000259" key="2">
    <source>
        <dbReference type="Pfam" id="PF01051"/>
    </source>
</evidence>